<dbReference type="GO" id="GO:0000977">
    <property type="term" value="F:RNA polymerase II transcription regulatory region sequence-specific DNA binding"/>
    <property type="evidence" value="ECO:0007669"/>
    <property type="project" value="TreeGrafter"/>
</dbReference>
<dbReference type="InterPro" id="IPR000014">
    <property type="entry name" value="PAS"/>
</dbReference>
<keyword evidence="3" id="KW-0805">Transcription regulation</keyword>
<dbReference type="EMBL" id="KL367484">
    <property type="protein sequence ID" value="KFD70949.1"/>
    <property type="molecule type" value="Genomic_DNA"/>
</dbReference>
<feature type="domain" description="BHLH" evidence="7">
    <location>
        <begin position="6"/>
        <end position="59"/>
    </location>
</feature>
<dbReference type="AlphaFoldDB" id="A0A085NNA3"/>
<dbReference type="Pfam" id="PF00989">
    <property type="entry name" value="PAS"/>
    <property type="match status" value="1"/>
</dbReference>
<dbReference type="InterPro" id="IPR011598">
    <property type="entry name" value="bHLH_dom"/>
</dbReference>
<dbReference type="PROSITE" id="PS50112">
    <property type="entry name" value="PAS"/>
    <property type="match status" value="1"/>
</dbReference>
<evidence type="ECO:0000256" key="1">
    <source>
        <dbReference type="ARBA" id="ARBA00004123"/>
    </source>
</evidence>
<reference evidence="9 10" key="1">
    <citation type="journal article" date="2014" name="Nat. Genet.">
        <title>Genome and transcriptome of the porcine whipworm Trichuris suis.</title>
        <authorList>
            <person name="Jex A.R."/>
            <person name="Nejsum P."/>
            <person name="Schwarz E.M."/>
            <person name="Hu L."/>
            <person name="Young N.D."/>
            <person name="Hall R.S."/>
            <person name="Korhonen P.K."/>
            <person name="Liao S."/>
            <person name="Thamsborg S."/>
            <person name="Xia J."/>
            <person name="Xu P."/>
            <person name="Wang S."/>
            <person name="Scheerlinck J.P."/>
            <person name="Hofmann A."/>
            <person name="Sternberg P.W."/>
            <person name="Wang J."/>
            <person name="Gasser R.B."/>
        </authorList>
    </citation>
    <scope>NUCLEOTIDE SEQUENCE [LARGE SCALE GENOMIC DNA]</scope>
    <source>
        <strain evidence="9">DCEP-RM93F</strain>
        <strain evidence="8">DCEP-RM93M</strain>
    </source>
</reference>
<dbReference type="Pfam" id="PF00010">
    <property type="entry name" value="HLH"/>
    <property type="match status" value="1"/>
</dbReference>
<sequence length="480" mass="53516">IRAESATQAIGSNPSKRHRERLNSELEALAFLLPFDSSIISRLDKLSILRLAVCFLQAKNVFQHITKEHLQYLYFPEYPFISDKKFESEEALMTALSGFLLMLNMNGEVLYISENVSTYLGFHQCDVLHQSVFDVVHSEDMELIRQLLQPTGSCVTAVGSLSPGCADRWLPVHRQTAVRFRCFMDNTCGFLRFDVRGKLIKLEGSLPFSLCQVSVNSRPNIAMPVAYGFLAACVPVVVPSHVDLSIEESFLKSKHSLQLVICSGDEGFFSLLGLKESLLPVSFYSFIHELDLPFIADAHRQGTSGVLIYRLRSRNSNITYWLQTSCRLTAKNGKPEFITCTHRLLTEFEGAMLLDMRDATELQCRSSLENGSYYDGGMPVGSESLITHDQCAVEQSLSGPRLKGPWRVPAIDSYGYVHKSDAELQDGGCRTSCDFSTSLRHLAQSPAGRLNGYGGIIDSPTLAYRTMRNSPYPSCSGSPW</sequence>
<evidence type="ECO:0000259" key="6">
    <source>
        <dbReference type="PROSITE" id="PS50112"/>
    </source>
</evidence>
<protein>
    <submittedName>
        <fullName evidence="9">Uncharacterized protein</fullName>
    </submittedName>
</protein>
<keyword evidence="2" id="KW-0677">Repeat</keyword>
<dbReference type="GO" id="GO:0010557">
    <property type="term" value="P:positive regulation of macromolecule biosynthetic process"/>
    <property type="evidence" value="ECO:0007669"/>
    <property type="project" value="UniProtKB-ARBA"/>
</dbReference>
<keyword evidence="4" id="KW-0804">Transcription</keyword>
<evidence type="ECO:0000256" key="5">
    <source>
        <dbReference type="ARBA" id="ARBA00023242"/>
    </source>
</evidence>
<evidence type="ECO:0000313" key="10">
    <source>
        <dbReference type="Proteomes" id="UP000030764"/>
    </source>
</evidence>
<dbReference type="Gene3D" id="3.30.450.20">
    <property type="entry name" value="PAS domain"/>
    <property type="match status" value="2"/>
</dbReference>
<dbReference type="GO" id="GO:0000981">
    <property type="term" value="F:DNA-binding transcription factor activity, RNA polymerase II-specific"/>
    <property type="evidence" value="ECO:0007669"/>
    <property type="project" value="TreeGrafter"/>
</dbReference>
<dbReference type="InterPro" id="IPR013767">
    <property type="entry name" value="PAS_fold"/>
</dbReference>
<proteinExistence type="predicted"/>
<keyword evidence="10" id="KW-1185">Reference proteome</keyword>
<accession>A0A085NNA3</accession>
<evidence type="ECO:0000256" key="4">
    <source>
        <dbReference type="ARBA" id="ARBA00023163"/>
    </source>
</evidence>
<gene>
    <name evidence="8" type="ORF">M513_02525</name>
    <name evidence="9" type="ORF">M514_02525</name>
</gene>
<evidence type="ECO:0000313" key="8">
    <source>
        <dbReference type="EMBL" id="KFD56421.1"/>
    </source>
</evidence>
<evidence type="ECO:0000259" key="7">
    <source>
        <dbReference type="PROSITE" id="PS50888"/>
    </source>
</evidence>
<keyword evidence="5" id="KW-0539">Nucleus</keyword>
<dbReference type="Gene3D" id="4.10.280.10">
    <property type="entry name" value="Helix-loop-helix DNA-binding domain"/>
    <property type="match status" value="1"/>
</dbReference>
<organism evidence="9">
    <name type="scientific">Trichuris suis</name>
    <name type="common">pig whipworm</name>
    <dbReference type="NCBI Taxonomy" id="68888"/>
    <lineage>
        <taxon>Eukaryota</taxon>
        <taxon>Metazoa</taxon>
        <taxon>Ecdysozoa</taxon>
        <taxon>Nematoda</taxon>
        <taxon>Enoplea</taxon>
        <taxon>Dorylaimia</taxon>
        <taxon>Trichinellida</taxon>
        <taxon>Trichuridae</taxon>
        <taxon>Trichuris</taxon>
    </lineage>
</organism>
<dbReference type="CDD" id="cd19696">
    <property type="entry name" value="bHLH-PAS_AhR_like"/>
    <property type="match status" value="1"/>
</dbReference>
<feature type="domain" description="PAS" evidence="6">
    <location>
        <begin position="88"/>
        <end position="149"/>
    </location>
</feature>
<dbReference type="Proteomes" id="UP000030764">
    <property type="component" value="Unassembled WGS sequence"/>
</dbReference>
<dbReference type="CDD" id="cd00130">
    <property type="entry name" value="PAS"/>
    <property type="match status" value="1"/>
</dbReference>
<dbReference type="GO" id="GO:0046983">
    <property type="term" value="F:protein dimerization activity"/>
    <property type="evidence" value="ECO:0007669"/>
    <property type="project" value="InterPro"/>
</dbReference>
<feature type="non-terminal residue" evidence="9">
    <location>
        <position position="480"/>
    </location>
</feature>
<dbReference type="GO" id="GO:0005634">
    <property type="term" value="C:nucleus"/>
    <property type="evidence" value="ECO:0007669"/>
    <property type="project" value="UniProtKB-SubCell"/>
</dbReference>
<dbReference type="PROSITE" id="PS50888">
    <property type="entry name" value="BHLH"/>
    <property type="match status" value="1"/>
</dbReference>
<dbReference type="Proteomes" id="UP000030758">
    <property type="component" value="Unassembled WGS sequence"/>
</dbReference>
<dbReference type="SMART" id="SM00353">
    <property type="entry name" value="HLH"/>
    <property type="match status" value="1"/>
</dbReference>
<dbReference type="SUPFAM" id="SSF47459">
    <property type="entry name" value="HLH, helix-loop-helix DNA-binding domain"/>
    <property type="match status" value="1"/>
</dbReference>
<comment type="subcellular location">
    <subcellularLocation>
        <location evidence="1">Nucleus</location>
    </subcellularLocation>
</comment>
<dbReference type="PANTHER" id="PTHR23043">
    <property type="entry name" value="HYPOXIA-INDUCIBLE FACTOR 1 ALPHA"/>
    <property type="match status" value="1"/>
</dbReference>
<dbReference type="InterPro" id="IPR035965">
    <property type="entry name" value="PAS-like_dom_sf"/>
</dbReference>
<evidence type="ECO:0000313" key="9">
    <source>
        <dbReference type="EMBL" id="KFD70949.1"/>
    </source>
</evidence>
<dbReference type="Pfam" id="PF14598">
    <property type="entry name" value="PAS_11"/>
    <property type="match status" value="1"/>
</dbReference>
<dbReference type="SUPFAM" id="SSF55785">
    <property type="entry name" value="PYP-like sensor domain (PAS domain)"/>
    <property type="match status" value="2"/>
</dbReference>
<dbReference type="SMART" id="SM00091">
    <property type="entry name" value="PAS"/>
    <property type="match status" value="1"/>
</dbReference>
<evidence type="ECO:0000256" key="3">
    <source>
        <dbReference type="ARBA" id="ARBA00023015"/>
    </source>
</evidence>
<dbReference type="EMBL" id="KL363193">
    <property type="protein sequence ID" value="KFD56421.1"/>
    <property type="molecule type" value="Genomic_DNA"/>
</dbReference>
<evidence type="ECO:0000256" key="2">
    <source>
        <dbReference type="ARBA" id="ARBA00022737"/>
    </source>
</evidence>
<name>A0A085NNA3_9BILA</name>
<feature type="non-terminal residue" evidence="9">
    <location>
        <position position="1"/>
    </location>
</feature>
<dbReference type="InterPro" id="IPR036638">
    <property type="entry name" value="HLH_DNA-bd_sf"/>
</dbReference>
<dbReference type="PANTHER" id="PTHR23043:SF17">
    <property type="entry name" value="PROTEIN SIMILAR"/>
    <property type="match status" value="1"/>
</dbReference>